<gene>
    <name evidence="9" type="ORF">SAMN06265219_105114</name>
</gene>
<evidence type="ECO:0000256" key="4">
    <source>
        <dbReference type="ARBA" id="ARBA00022679"/>
    </source>
</evidence>
<keyword evidence="10" id="KW-1185">Reference proteome</keyword>
<feature type="compositionally biased region" description="Basic and acidic residues" evidence="7">
    <location>
        <begin position="1"/>
        <end position="13"/>
    </location>
</feature>
<dbReference type="PROSITE" id="PS50109">
    <property type="entry name" value="HIS_KIN"/>
    <property type="match status" value="1"/>
</dbReference>
<keyword evidence="4" id="KW-0808">Transferase</keyword>
<dbReference type="Gene3D" id="3.30.450.40">
    <property type="match status" value="1"/>
</dbReference>
<dbReference type="GO" id="GO:0000155">
    <property type="term" value="F:phosphorelay sensor kinase activity"/>
    <property type="evidence" value="ECO:0007669"/>
    <property type="project" value="InterPro"/>
</dbReference>
<dbReference type="OrthoDB" id="9811889at2"/>
<evidence type="ECO:0000256" key="1">
    <source>
        <dbReference type="ARBA" id="ARBA00000085"/>
    </source>
</evidence>
<dbReference type="AlphaFoldDB" id="A0A521CFN1"/>
<dbReference type="SUPFAM" id="SSF55874">
    <property type="entry name" value="ATPase domain of HSP90 chaperone/DNA topoisomerase II/histidine kinase"/>
    <property type="match status" value="1"/>
</dbReference>
<protein>
    <recommendedName>
        <fullName evidence="2">histidine kinase</fullName>
        <ecNumber evidence="2">2.7.13.3</ecNumber>
    </recommendedName>
</protein>
<dbReference type="Proteomes" id="UP000317557">
    <property type="component" value="Unassembled WGS sequence"/>
</dbReference>
<evidence type="ECO:0000259" key="8">
    <source>
        <dbReference type="PROSITE" id="PS50109"/>
    </source>
</evidence>
<feature type="region of interest" description="Disordered" evidence="7">
    <location>
        <begin position="1"/>
        <end position="23"/>
    </location>
</feature>
<dbReference type="SMART" id="SM00387">
    <property type="entry name" value="HATPase_c"/>
    <property type="match status" value="1"/>
</dbReference>
<dbReference type="InterPro" id="IPR036890">
    <property type="entry name" value="HATPase_C_sf"/>
</dbReference>
<organism evidence="9 10">
    <name type="scientific">Gracilimonas mengyeensis</name>
    <dbReference type="NCBI Taxonomy" id="1302730"/>
    <lineage>
        <taxon>Bacteria</taxon>
        <taxon>Pseudomonadati</taxon>
        <taxon>Balneolota</taxon>
        <taxon>Balneolia</taxon>
        <taxon>Balneolales</taxon>
        <taxon>Balneolaceae</taxon>
        <taxon>Gracilimonas</taxon>
    </lineage>
</organism>
<dbReference type="GO" id="GO:0009927">
    <property type="term" value="F:histidine phosphotransfer kinase activity"/>
    <property type="evidence" value="ECO:0007669"/>
    <property type="project" value="TreeGrafter"/>
</dbReference>
<keyword evidence="3" id="KW-0597">Phosphoprotein</keyword>
<dbReference type="Pfam" id="PF00512">
    <property type="entry name" value="HisKA"/>
    <property type="match status" value="1"/>
</dbReference>
<dbReference type="Gene3D" id="3.30.565.10">
    <property type="entry name" value="Histidine kinase-like ATPase, C-terminal domain"/>
    <property type="match status" value="1"/>
</dbReference>
<dbReference type="Pfam" id="PF02518">
    <property type="entry name" value="HATPase_c"/>
    <property type="match status" value="1"/>
</dbReference>
<evidence type="ECO:0000256" key="6">
    <source>
        <dbReference type="SAM" id="Coils"/>
    </source>
</evidence>
<dbReference type="CDD" id="cd00082">
    <property type="entry name" value="HisKA"/>
    <property type="match status" value="1"/>
</dbReference>
<dbReference type="InterPro" id="IPR036097">
    <property type="entry name" value="HisK_dim/P_sf"/>
</dbReference>
<dbReference type="InterPro" id="IPR029016">
    <property type="entry name" value="GAF-like_dom_sf"/>
</dbReference>
<dbReference type="EC" id="2.7.13.3" evidence="2"/>
<dbReference type="RefSeq" id="WP_142453940.1">
    <property type="nucleotide sequence ID" value="NZ_FXTP01000005.1"/>
</dbReference>
<feature type="coiled-coil region" evidence="6">
    <location>
        <begin position="168"/>
        <end position="200"/>
    </location>
</feature>
<dbReference type="EMBL" id="FXTP01000005">
    <property type="protein sequence ID" value="SMO58229.1"/>
    <property type="molecule type" value="Genomic_DNA"/>
</dbReference>
<dbReference type="SUPFAM" id="SSF55781">
    <property type="entry name" value="GAF domain-like"/>
    <property type="match status" value="1"/>
</dbReference>
<dbReference type="PANTHER" id="PTHR43047:SF72">
    <property type="entry name" value="OSMOSENSING HISTIDINE PROTEIN KINASE SLN1"/>
    <property type="match status" value="1"/>
</dbReference>
<dbReference type="SUPFAM" id="SSF47384">
    <property type="entry name" value="Homodimeric domain of signal transducing histidine kinase"/>
    <property type="match status" value="1"/>
</dbReference>
<feature type="domain" description="Histidine kinase" evidence="8">
    <location>
        <begin position="193"/>
        <end position="412"/>
    </location>
</feature>
<comment type="catalytic activity">
    <reaction evidence="1">
        <text>ATP + protein L-histidine = ADP + protein N-phospho-L-histidine.</text>
        <dbReference type="EC" id="2.7.13.3"/>
    </reaction>
</comment>
<keyword evidence="5 9" id="KW-0418">Kinase</keyword>
<accession>A0A521CFN1</accession>
<dbReference type="InterPro" id="IPR005467">
    <property type="entry name" value="His_kinase_dom"/>
</dbReference>
<evidence type="ECO:0000256" key="5">
    <source>
        <dbReference type="ARBA" id="ARBA00022777"/>
    </source>
</evidence>
<evidence type="ECO:0000313" key="10">
    <source>
        <dbReference type="Proteomes" id="UP000317557"/>
    </source>
</evidence>
<dbReference type="InterPro" id="IPR003661">
    <property type="entry name" value="HisK_dim/P_dom"/>
</dbReference>
<keyword evidence="6" id="KW-0175">Coiled coil</keyword>
<dbReference type="PANTHER" id="PTHR43047">
    <property type="entry name" value="TWO-COMPONENT HISTIDINE PROTEIN KINASE"/>
    <property type="match status" value="1"/>
</dbReference>
<dbReference type="InterPro" id="IPR003594">
    <property type="entry name" value="HATPase_dom"/>
</dbReference>
<dbReference type="GO" id="GO:0005886">
    <property type="term" value="C:plasma membrane"/>
    <property type="evidence" value="ECO:0007669"/>
    <property type="project" value="TreeGrafter"/>
</dbReference>
<dbReference type="SMART" id="SM00388">
    <property type="entry name" value="HisKA"/>
    <property type="match status" value="1"/>
</dbReference>
<evidence type="ECO:0000256" key="3">
    <source>
        <dbReference type="ARBA" id="ARBA00022553"/>
    </source>
</evidence>
<dbReference type="InterPro" id="IPR004358">
    <property type="entry name" value="Sig_transdc_His_kin-like_C"/>
</dbReference>
<evidence type="ECO:0000256" key="2">
    <source>
        <dbReference type="ARBA" id="ARBA00012438"/>
    </source>
</evidence>
<sequence length="419" mass="47102">MKLLTDHLPEKVPQDSVPSEEEKERLAQLEEYDIYETMPEKEFDSLVELAALVTGTPVSLMNIMGYNWQWTKAAKGMPTASYTKRSDTVCQYTIKQEGNFEIEDLSKDERFKNKDYVKGDPDLRSYCGYPLKSANGANIGAICVMDTKPKKLSDDQKQALATIADEIMARLELRKQKHHLENLNKEKEQLIQAINHDIKSPLNGIIGAAGYLKNFWEGEEVEISRILDMIEGSGRKLISYTSELISHSLLSGTTKLNVENVHVEETIRDIVEMYTPMAKTKEVEIVLNLGSGMEFKLDEEKFKLIVSNLLSNALKFSENGDKVTLEFKVEDGSPRILKGRVTDEGIGIPEDILSNLFTRNKEKCRKGTQGEISTGLGLPMIKQMVDIHDGTIAIETEEGEGSTFQIEIPEQTLSETEEA</sequence>
<name>A0A521CFN1_9BACT</name>
<dbReference type="Gene3D" id="1.10.287.130">
    <property type="match status" value="1"/>
</dbReference>
<reference evidence="9 10" key="1">
    <citation type="submission" date="2017-05" db="EMBL/GenBank/DDBJ databases">
        <authorList>
            <person name="Varghese N."/>
            <person name="Submissions S."/>
        </authorList>
    </citation>
    <scope>NUCLEOTIDE SEQUENCE [LARGE SCALE GENOMIC DNA]</scope>
    <source>
        <strain evidence="9 10">DSM 21985</strain>
    </source>
</reference>
<proteinExistence type="predicted"/>
<evidence type="ECO:0000313" key="9">
    <source>
        <dbReference type="EMBL" id="SMO58229.1"/>
    </source>
</evidence>
<dbReference type="PRINTS" id="PR00344">
    <property type="entry name" value="BCTRLSENSOR"/>
</dbReference>
<evidence type="ECO:0000256" key="7">
    <source>
        <dbReference type="SAM" id="MobiDB-lite"/>
    </source>
</evidence>